<evidence type="ECO:0000313" key="3">
    <source>
        <dbReference type="Proteomes" id="UP001163798"/>
    </source>
</evidence>
<evidence type="ECO:0000256" key="1">
    <source>
        <dbReference type="SAM" id="MobiDB-lite"/>
    </source>
</evidence>
<sequence>MLVRPRLWLSTESSNSWTKRIDLKRIYPQYTLRQKSDHEIRLFSSSHRVFKEDVVGTKLDKRTNHSSSSSTNNNVSARVIPRPTAVSRTRTKVIRTALGYNKEKWNVLLSCVRDNLAAAQLDWSIAWEAQKPEKLAEVFNAVEEHFPDTRRFADHWALKRLAIQYWNQRKYQLRMMRDPTSSSKAKDDVPARNIPCLIPTYKVPMKHIRTTIGYDQRKWNRLRTCLRENIVIARLKWSLHWRFQKPEKLRQVYDAVENHFPEMRRFAEQWAAKAMTKVFWDSCKRRGRQPFSLFTDESIDSPKSTKPIKKNKASGRGRGRPPKNKHRRILDSI</sequence>
<feature type="compositionally biased region" description="Basic residues" evidence="1">
    <location>
        <begin position="306"/>
        <end position="333"/>
    </location>
</feature>
<accession>A0AA38KGG5</accession>
<proteinExistence type="predicted"/>
<keyword evidence="3" id="KW-1185">Reference proteome</keyword>
<organism evidence="2 3">
    <name type="scientific">Lentinula aff. detonsa</name>
    <dbReference type="NCBI Taxonomy" id="2804958"/>
    <lineage>
        <taxon>Eukaryota</taxon>
        <taxon>Fungi</taxon>
        <taxon>Dikarya</taxon>
        <taxon>Basidiomycota</taxon>
        <taxon>Agaricomycotina</taxon>
        <taxon>Agaricomycetes</taxon>
        <taxon>Agaricomycetidae</taxon>
        <taxon>Agaricales</taxon>
        <taxon>Marasmiineae</taxon>
        <taxon>Omphalotaceae</taxon>
        <taxon>Lentinula</taxon>
    </lineage>
</organism>
<protein>
    <submittedName>
        <fullName evidence="2">Uncharacterized protein</fullName>
    </submittedName>
</protein>
<name>A0AA38KGG5_9AGAR</name>
<dbReference type="Proteomes" id="UP001163798">
    <property type="component" value="Unassembled WGS sequence"/>
</dbReference>
<gene>
    <name evidence="2" type="ORF">GGU10DRAFT_346794</name>
</gene>
<dbReference type="EMBL" id="MU793278">
    <property type="protein sequence ID" value="KAJ3788248.1"/>
    <property type="molecule type" value="Genomic_DNA"/>
</dbReference>
<reference evidence="2" key="1">
    <citation type="submission" date="2022-08" db="EMBL/GenBank/DDBJ databases">
        <authorList>
            <consortium name="DOE Joint Genome Institute"/>
            <person name="Min B."/>
            <person name="Riley R."/>
            <person name="Sierra-Patev S."/>
            <person name="Naranjo-Ortiz M."/>
            <person name="Looney B."/>
            <person name="Konkel Z."/>
            <person name="Slot J.C."/>
            <person name="Sakamoto Y."/>
            <person name="Steenwyk J.L."/>
            <person name="Rokas A."/>
            <person name="Carro J."/>
            <person name="Camarero S."/>
            <person name="Ferreira P."/>
            <person name="Molpeceres G."/>
            <person name="Ruiz-Duenas F.J."/>
            <person name="Serrano A."/>
            <person name="Henrissat B."/>
            <person name="Drula E."/>
            <person name="Hughes K.W."/>
            <person name="Mata J.L."/>
            <person name="Ishikawa N.K."/>
            <person name="Vargas-Isla R."/>
            <person name="Ushijima S."/>
            <person name="Smith C.A."/>
            <person name="Ahrendt S."/>
            <person name="Andreopoulos W."/>
            <person name="He G."/>
            <person name="Labutti K."/>
            <person name="Lipzen A."/>
            <person name="Ng V."/>
            <person name="Sandor L."/>
            <person name="Barry K."/>
            <person name="Martinez A.T."/>
            <person name="Xiao Y."/>
            <person name="Gibbons J.G."/>
            <person name="Terashima K."/>
            <person name="Hibbett D.S."/>
            <person name="Grigoriev I.V."/>
        </authorList>
    </citation>
    <scope>NUCLEOTIDE SEQUENCE</scope>
    <source>
        <strain evidence="2">TFB10291</strain>
    </source>
</reference>
<feature type="region of interest" description="Disordered" evidence="1">
    <location>
        <begin position="294"/>
        <end position="333"/>
    </location>
</feature>
<dbReference type="AlphaFoldDB" id="A0AA38KGG5"/>
<evidence type="ECO:0000313" key="2">
    <source>
        <dbReference type="EMBL" id="KAJ3788248.1"/>
    </source>
</evidence>
<comment type="caution">
    <text evidence="2">The sequence shown here is derived from an EMBL/GenBank/DDBJ whole genome shotgun (WGS) entry which is preliminary data.</text>
</comment>